<accession>A0A093IW66</accession>
<sequence length="57" mass="6338">FPDVPLENLTSPSSLPSREHKGAGEASFIYRKGKTRFNDVKVKQETPHGRGINPCDK</sequence>
<feature type="region of interest" description="Disordered" evidence="1">
    <location>
        <begin position="1"/>
        <end position="28"/>
    </location>
</feature>
<gene>
    <name evidence="2" type="ORF">N327_01522</name>
</gene>
<dbReference type="Proteomes" id="UP000053806">
    <property type="component" value="Unassembled WGS sequence"/>
</dbReference>
<protein>
    <submittedName>
        <fullName evidence="2">Uncharacterized protein</fullName>
    </submittedName>
</protein>
<organism evidence="2 3">
    <name type="scientific">Fulmarus glacialis</name>
    <name type="common">Northern fulmar</name>
    <dbReference type="NCBI Taxonomy" id="30455"/>
    <lineage>
        <taxon>Eukaryota</taxon>
        <taxon>Metazoa</taxon>
        <taxon>Chordata</taxon>
        <taxon>Craniata</taxon>
        <taxon>Vertebrata</taxon>
        <taxon>Euteleostomi</taxon>
        <taxon>Archelosauria</taxon>
        <taxon>Archosauria</taxon>
        <taxon>Dinosauria</taxon>
        <taxon>Saurischia</taxon>
        <taxon>Theropoda</taxon>
        <taxon>Coelurosauria</taxon>
        <taxon>Aves</taxon>
        <taxon>Neognathae</taxon>
        <taxon>Neoaves</taxon>
        <taxon>Aequornithes</taxon>
        <taxon>Procellariiformes</taxon>
        <taxon>Procellariidae</taxon>
        <taxon>Fulmarus</taxon>
    </lineage>
</organism>
<feature type="non-terminal residue" evidence="2">
    <location>
        <position position="57"/>
    </location>
</feature>
<feature type="non-terminal residue" evidence="2">
    <location>
        <position position="1"/>
    </location>
</feature>
<evidence type="ECO:0000313" key="3">
    <source>
        <dbReference type="Proteomes" id="UP000053806"/>
    </source>
</evidence>
<dbReference type="EMBL" id="KK595622">
    <property type="protein sequence ID" value="KFW02999.1"/>
    <property type="molecule type" value="Genomic_DNA"/>
</dbReference>
<keyword evidence="3" id="KW-1185">Reference proteome</keyword>
<name>A0A093IW66_FULGA</name>
<proteinExistence type="predicted"/>
<dbReference type="AlphaFoldDB" id="A0A093IW66"/>
<evidence type="ECO:0000256" key="1">
    <source>
        <dbReference type="SAM" id="MobiDB-lite"/>
    </source>
</evidence>
<reference evidence="2 3" key="1">
    <citation type="submission" date="2014-04" db="EMBL/GenBank/DDBJ databases">
        <title>Genome evolution of avian class.</title>
        <authorList>
            <person name="Zhang G."/>
            <person name="Li C."/>
        </authorList>
    </citation>
    <scope>NUCLEOTIDE SEQUENCE [LARGE SCALE GENOMIC DNA]</scope>
    <source>
        <strain evidence="2">BGI_N327</strain>
    </source>
</reference>
<evidence type="ECO:0000313" key="2">
    <source>
        <dbReference type="EMBL" id="KFW02999.1"/>
    </source>
</evidence>